<dbReference type="Proteomes" id="UP000217154">
    <property type="component" value="Chromosome"/>
</dbReference>
<feature type="domain" description="HTH tetR-type" evidence="5">
    <location>
        <begin position="9"/>
        <end position="69"/>
    </location>
</feature>
<evidence type="ECO:0000256" key="2">
    <source>
        <dbReference type="ARBA" id="ARBA00023125"/>
    </source>
</evidence>
<dbReference type="Gene3D" id="1.10.10.60">
    <property type="entry name" value="Homeodomain-like"/>
    <property type="match status" value="1"/>
</dbReference>
<dbReference type="InterPro" id="IPR011075">
    <property type="entry name" value="TetR_C"/>
</dbReference>
<dbReference type="Pfam" id="PF16925">
    <property type="entry name" value="TetR_C_13"/>
    <property type="match status" value="1"/>
</dbReference>
<dbReference type="GO" id="GO:0003677">
    <property type="term" value="F:DNA binding"/>
    <property type="evidence" value="ECO:0007669"/>
    <property type="project" value="UniProtKB-UniRule"/>
</dbReference>
<evidence type="ECO:0000256" key="1">
    <source>
        <dbReference type="ARBA" id="ARBA00023015"/>
    </source>
</evidence>
<dbReference type="RefSeq" id="WP_062473724.1">
    <property type="nucleotide sequence ID" value="NZ_BKDH01000004.1"/>
</dbReference>
<gene>
    <name evidence="6" type="ORF">CKY39_00355</name>
    <name evidence="7" type="ORF">J2W25_006029</name>
</gene>
<sequence length="200" mass="22139">MDAKTQKSELTRAAIVGAAMHLALAEGLEAISLQAVASRLGLSKSGVFSRVGSREALQKAVIEEYGRGFLAEVFVPAMQKPKGLPRLNDIVARWIARTRDVEAQNGCLYVAGAFEFDDREGELRDLLFDEITRWRAALRRTVLQAVETGELQADTDPAQLVSEINGIMMNQLHDARFLRDGHAAERAGQTWQRLLSSYRA</sequence>
<feature type="DNA-binding region" description="H-T-H motif" evidence="4">
    <location>
        <begin position="32"/>
        <end position="51"/>
    </location>
</feature>
<dbReference type="PROSITE" id="PS50977">
    <property type="entry name" value="HTH_TETR_2"/>
    <property type="match status" value="1"/>
</dbReference>
<dbReference type="STRING" id="436515.GCA_001752345_04127"/>
<dbReference type="PANTHER" id="PTHR47506">
    <property type="entry name" value="TRANSCRIPTIONAL REGULATORY PROTEIN"/>
    <property type="match status" value="1"/>
</dbReference>
<dbReference type="PANTHER" id="PTHR47506:SF6">
    <property type="entry name" value="HTH-TYPE TRANSCRIPTIONAL REPRESSOR NEMR"/>
    <property type="match status" value="1"/>
</dbReference>
<dbReference type="SUPFAM" id="SSF46689">
    <property type="entry name" value="Homeodomain-like"/>
    <property type="match status" value="1"/>
</dbReference>
<dbReference type="Gene3D" id="1.10.357.10">
    <property type="entry name" value="Tetracycline Repressor, domain 2"/>
    <property type="match status" value="1"/>
</dbReference>
<dbReference type="SUPFAM" id="SSF48498">
    <property type="entry name" value="Tetracyclin repressor-like, C-terminal domain"/>
    <property type="match status" value="1"/>
</dbReference>
<evidence type="ECO:0000256" key="4">
    <source>
        <dbReference type="PROSITE-ProRule" id="PRU00335"/>
    </source>
</evidence>
<protein>
    <submittedName>
        <fullName evidence="6 7">AcrR family transcriptional regulator</fullName>
    </submittedName>
</protein>
<dbReference type="AlphaFoldDB" id="A0A1E7TVZ1"/>
<reference evidence="6 8" key="1">
    <citation type="submission" date="2017-09" db="EMBL/GenBank/DDBJ databases">
        <title>The diverse metabolic capabilities of V. boronicumulans make it an excellent choice for continued studies on novel biodegradation.</title>
        <authorList>
            <person name="Sun S."/>
        </authorList>
    </citation>
    <scope>NUCLEOTIDE SEQUENCE [LARGE SCALE GENOMIC DNA]</scope>
    <source>
        <strain evidence="6 8">J1</strain>
    </source>
</reference>
<keyword evidence="2 4" id="KW-0238">DNA-binding</keyword>
<keyword evidence="3" id="KW-0804">Transcription</keyword>
<evidence type="ECO:0000313" key="8">
    <source>
        <dbReference type="Proteomes" id="UP000217154"/>
    </source>
</evidence>
<proteinExistence type="predicted"/>
<dbReference type="KEGG" id="vbo:CKY39_00355"/>
<evidence type="ECO:0000313" key="7">
    <source>
        <dbReference type="EMBL" id="MDP9926979.1"/>
    </source>
</evidence>
<accession>A0A1E7TVZ1</accession>
<evidence type="ECO:0000259" key="5">
    <source>
        <dbReference type="PROSITE" id="PS50977"/>
    </source>
</evidence>
<evidence type="ECO:0000256" key="3">
    <source>
        <dbReference type="ARBA" id="ARBA00023163"/>
    </source>
</evidence>
<dbReference type="EMBL" id="JAUSRR010000013">
    <property type="protein sequence ID" value="MDP9926979.1"/>
    <property type="molecule type" value="Genomic_DNA"/>
</dbReference>
<dbReference type="OrthoDB" id="326421at2"/>
<dbReference type="InterPro" id="IPR036271">
    <property type="entry name" value="Tet_transcr_reg_TetR-rel_C_sf"/>
</dbReference>
<dbReference type="Proteomes" id="UP001244295">
    <property type="component" value="Unassembled WGS sequence"/>
</dbReference>
<keyword evidence="1" id="KW-0805">Transcription regulation</keyword>
<name>A0A1E7TVZ1_9BURK</name>
<evidence type="ECO:0000313" key="6">
    <source>
        <dbReference type="EMBL" id="ATA51850.1"/>
    </source>
</evidence>
<reference evidence="7" key="2">
    <citation type="submission" date="2023-07" db="EMBL/GenBank/DDBJ databases">
        <title>Sorghum-associated microbial communities from plants grown in Nebraska, USA.</title>
        <authorList>
            <person name="Schachtman D."/>
        </authorList>
    </citation>
    <scope>NUCLEOTIDE SEQUENCE</scope>
    <source>
        <strain evidence="7">DS2795</strain>
    </source>
</reference>
<dbReference type="EMBL" id="CP023284">
    <property type="protein sequence ID" value="ATA51850.1"/>
    <property type="molecule type" value="Genomic_DNA"/>
</dbReference>
<dbReference type="InterPro" id="IPR009057">
    <property type="entry name" value="Homeodomain-like_sf"/>
</dbReference>
<dbReference type="GeneID" id="82271396"/>
<dbReference type="InterPro" id="IPR001647">
    <property type="entry name" value="HTH_TetR"/>
</dbReference>
<organism evidence="6 8">
    <name type="scientific">Variovorax boronicumulans</name>
    <dbReference type="NCBI Taxonomy" id="436515"/>
    <lineage>
        <taxon>Bacteria</taxon>
        <taxon>Pseudomonadati</taxon>
        <taxon>Pseudomonadota</taxon>
        <taxon>Betaproteobacteria</taxon>
        <taxon>Burkholderiales</taxon>
        <taxon>Comamonadaceae</taxon>
        <taxon>Variovorax</taxon>
    </lineage>
</organism>